<sequence length="274" mass="31425">MENLLICLKYAGISWLLCWKWETILRPDCVQKAAIAMNLKYAKSMYNLTGGIFVDDGFGRPTPPFGHYSYQNNTGSTTIVVIGNSWATQQSYLIRNLFPPESTKSFDVFTMPALCVVLHPEKGKTQFVMEFLREIRPDYVFLLLRYNEHAHDLEPFQGDQDMVLKNYLDGLLEVSKYTNAIFLEVDQPFKCDHSTADYLNRFVDLLQKGDGLEGADLPFNETEFLESPVQKRLKIVFEKCPKCHPIDISEELIERQRGMLKTKCAASPAARDRC</sequence>
<evidence type="ECO:0000313" key="2">
    <source>
        <dbReference type="EMBL" id="CAJ0571134.1"/>
    </source>
</evidence>
<organism evidence="2 3">
    <name type="scientific">Mesorhabditis spiculigera</name>
    <dbReference type="NCBI Taxonomy" id="96644"/>
    <lineage>
        <taxon>Eukaryota</taxon>
        <taxon>Metazoa</taxon>
        <taxon>Ecdysozoa</taxon>
        <taxon>Nematoda</taxon>
        <taxon>Chromadorea</taxon>
        <taxon>Rhabditida</taxon>
        <taxon>Rhabditina</taxon>
        <taxon>Rhabditomorpha</taxon>
        <taxon>Rhabditoidea</taxon>
        <taxon>Rhabditidae</taxon>
        <taxon>Mesorhabditinae</taxon>
        <taxon>Mesorhabditis</taxon>
    </lineage>
</organism>
<dbReference type="Pfam" id="PF19040">
    <property type="entry name" value="SGNH"/>
    <property type="match status" value="1"/>
</dbReference>
<dbReference type="AlphaFoldDB" id="A0AA36G063"/>
<evidence type="ECO:0000259" key="1">
    <source>
        <dbReference type="Pfam" id="PF19040"/>
    </source>
</evidence>
<reference evidence="2" key="1">
    <citation type="submission" date="2023-06" db="EMBL/GenBank/DDBJ databases">
        <authorList>
            <person name="Delattre M."/>
        </authorList>
    </citation>
    <scope>NUCLEOTIDE SEQUENCE</scope>
    <source>
        <strain evidence="2">AF72</strain>
    </source>
</reference>
<dbReference type="Proteomes" id="UP001177023">
    <property type="component" value="Unassembled WGS sequence"/>
</dbReference>
<accession>A0AA36G063</accession>
<name>A0AA36G063_9BILA</name>
<comment type="caution">
    <text evidence="2">The sequence shown here is derived from an EMBL/GenBank/DDBJ whole genome shotgun (WGS) entry which is preliminary data.</text>
</comment>
<proteinExistence type="predicted"/>
<evidence type="ECO:0000313" key="3">
    <source>
        <dbReference type="Proteomes" id="UP001177023"/>
    </source>
</evidence>
<gene>
    <name evidence="2" type="ORF">MSPICULIGERA_LOCUS9558</name>
</gene>
<feature type="non-terminal residue" evidence="2">
    <location>
        <position position="1"/>
    </location>
</feature>
<dbReference type="InterPro" id="IPR043968">
    <property type="entry name" value="SGNH"/>
</dbReference>
<protein>
    <recommendedName>
        <fullName evidence="1">SGNH domain-containing protein</fullName>
    </recommendedName>
</protein>
<dbReference type="EMBL" id="CATQJA010002540">
    <property type="protein sequence ID" value="CAJ0571134.1"/>
    <property type="molecule type" value="Genomic_DNA"/>
</dbReference>
<keyword evidence="3" id="KW-1185">Reference proteome</keyword>
<feature type="domain" description="SGNH" evidence="1">
    <location>
        <begin position="70"/>
        <end position="253"/>
    </location>
</feature>